<evidence type="ECO:0000256" key="2">
    <source>
        <dbReference type="SAM" id="MobiDB-lite"/>
    </source>
</evidence>
<dbReference type="PANTHER" id="PTHR33985">
    <property type="entry name" value="OS02G0491300 PROTEIN-RELATED"/>
    <property type="match status" value="1"/>
</dbReference>
<dbReference type="AlphaFoldDB" id="A0AAD8NNZ1"/>
<dbReference type="EMBL" id="JAUHHV010000008">
    <property type="protein sequence ID" value="KAK1416074.1"/>
    <property type="molecule type" value="Genomic_DNA"/>
</dbReference>
<dbReference type="SUPFAM" id="SSF82153">
    <property type="entry name" value="FAS1 domain"/>
    <property type="match status" value="2"/>
</dbReference>
<gene>
    <name evidence="4" type="ORF">QVD17_31862</name>
</gene>
<dbReference type="InterPro" id="IPR000782">
    <property type="entry name" value="FAS1_domain"/>
</dbReference>
<name>A0AAD8NNZ1_TARER</name>
<organism evidence="4 5">
    <name type="scientific">Tagetes erecta</name>
    <name type="common">African marigold</name>
    <dbReference type="NCBI Taxonomy" id="13708"/>
    <lineage>
        <taxon>Eukaryota</taxon>
        <taxon>Viridiplantae</taxon>
        <taxon>Streptophyta</taxon>
        <taxon>Embryophyta</taxon>
        <taxon>Tracheophyta</taxon>
        <taxon>Spermatophyta</taxon>
        <taxon>Magnoliopsida</taxon>
        <taxon>eudicotyledons</taxon>
        <taxon>Gunneridae</taxon>
        <taxon>Pentapetalae</taxon>
        <taxon>asterids</taxon>
        <taxon>campanulids</taxon>
        <taxon>Asterales</taxon>
        <taxon>Asteraceae</taxon>
        <taxon>Asteroideae</taxon>
        <taxon>Heliantheae alliance</taxon>
        <taxon>Tageteae</taxon>
        <taxon>Tagetes</taxon>
    </lineage>
</organism>
<dbReference type="Proteomes" id="UP001229421">
    <property type="component" value="Unassembled WGS sequence"/>
</dbReference>
<evidence type="ECO:0000313" key="4">
    <source>
        <dbReference type="EMBL" id="KAK1416074.1"/>
    </source>
</evidence>
<dbReference type="PANTHER" id="PTHR33985:SF17">
    <property type="entry name" value="FASCICLIN-LIKE ARABINOGALACTAN PROTEIN 20"/>
    <property type="match status" value="1"/>
</dbReference>
<sequence length="354" mass="38991">MEMKLKLKLKLMMILAAATFITIMHRTTALPSETLTNAADTLSNSGYVAMSLTLNLVSDVLLSHLNSATIFTPPDSSFADYGQPSLSILQMHFSPMAFSLQSFRSLPFGTKIPTVDSDTFLTITTPSSSNQVSINNVKLVGSPIFDDGSLIVFGIESFFDPNFTIPNTPMEIANLDHCTASFGGNDNFSFHDSANVLISRGYSVIASFLNLQLLGFVNDQPTLTVFAPSDEVMIDYSGRFPDYQSLFHRHVLPCKVSWRDLINVDNITSFDTYLDGFKIKINRSGGSFKVNEVPITFPDMYYSDSVVIHGIREVLSLPKPVDEVSDGEGDPSDETPVKTSGRELIDSEPDRSEF</sequence>
<dbReference type="Gene3D" id="2.30.180.10">
    <property type="entry name" value="FAS1 domain"/>
    <property type="match status" value="1"/>
</dbReference>
<feature type="compositionally biased region" description="Acidic residues" evidence="2">
    <location>
        <begin position="323"/>
        <end position="333"/>
    </location>
</feature>
<dbReference type="InterPro" id="IPR052806">
    <property type="entry name" value="Fasciclin-like_AGP"/>
</dbReference>
<dbReference type="Pfam" id="PF02469">
    <property type="entry name" value="Fasciclin"/>
    <property type="match status" value="1"/>
</dbReference>
<feature type="domain" description="FAS1" evidence="3">
    <location>
        <begin position="192"/>
        <end position="315"/>
    </location>
</feature>
<feature type="compositionally biased region" description="Basic and acidic residues" evidence="2">
    <location>
        <begin position="340"/>
        <end position="354"/>
    </location>
</feature>
<comment type="caution">
    <text evidence="4">The sequence shown here is derived from an EMBL/GenBank/DDBJ whole genome shotgun (WGS) entry which is preliminary data.</text>
</comment>
<feature type="region of interest" description="Disordered" evidence="2">
    <location>
        <begin position="319"/>
        <end position="354"/>
    </location>
</feature>
<evidence type="ECO:0000256" key="1">
    <source>
        <dbReference type="ARBA" id="ARBA00007843"/>
    </source>
</evidence>
<reference evidence="4" key="1">
    <citation type="journal article" date="2023" name="bioRxiv">
        <title>Improved chromosome-level genome assembly for marigold (Tagetes erecta).</title>
        <authorList>
            <person name="Jiang F."/>
            <person name="Yuan L."/>
            <person name="Wang S."/>
            <person name="Wang H."/>
            <person name="Xu D."/>
            <person name="Wang A."/>
            <person name="Fan W."/>
        </authorList>
    </citation>
    <scope>NUCLEOTIDE SEQUENCE</scope>
    <source>
        <strain evidence="4">WSJ</strain>
        <tissue evidence="4">Leaf</tissue>
    </source>
</reference>
<accession>A0AAD8NNZ1</accession>
<dbReference type="SMART" id="SM00554">
    <property type="entry name" value="FAS1"/>
    <property type="match status" value="2"/>
</dbReference>
<keyword evidence="5" id="KW-1185">Reference proteome</keyword>
<dbReference type="InterPro" id="IPR036378">
    <property type="entry name" value="FAS1_dom_sf"/>
</dbReference>
<proteinExistence type="inferred from homology"/>
<dbReference type="PROSITE" id="PS50213">
    <property type="entry name" value="FAS1"/>
    <property type="match status" value="1"/>
</dbReference>
<protein>
    <recommendedName>
        <fullName evidence="3">FAS1 domain-containing protein</fullName>
    </recommendedName>
</protein>
<comment type="similarity">
    <text evidence="1">Belongs to the fasciclin-like AGP family.</text>
</comment>
<evidence type="ECO:0000313" key="5">
    <source>
        <dbReference type="Proteomes" id="UP001229421"/>
    </source>
</evidence>
<evidence type="ECO:0000259" key="3">
    <source>
        <dbReference type="PROSITE" id="PS50213"/>
    </source>
</evidence>